<dbReference type="InterPro" id="IPR014729">
    <property type="entry name" value="Rossmann-like_a/b/a_fold"/>
</dbReference>
<dbReference type="RefSeq" id="WP_073613736.1">
    <property type="nucleotide sequence ID" value="NZ_FRFE01000011.1"/>
</dbReference>
<dbReference type="STRING" id="1121416.SAMN02745220_02440"/>
<dbReference type="Gene3D" id="3.40.50.620">
    <property type="entry name" value="HUPs"/>
    <property type="match status" value="1"/>
</dbReference>
<dbReference type="AlphaFoldDB" id="A0A1M7Y7Z0"/>
<evidence type="ECO:0000259" key="2">
    <source>
        <dbReference type="Pfam" id="PF00582"/>
    </source>
</evidence>
<accession>A0A1M7Y7Z0</accession>
<evidence type="ECO:0000313" key="4">
    <source>
        <dbReference type="Proteomes" id="UP000184603"/>
    </source>
</evidence>
<dbReference type="Proteomes" id="UP000184603">
    <property type="component" value="Unassembled WGS sequence"/>
</dbReference>
<evidence type="ECO:0000256" key="1">
    <source>
        <dbReference type="ARBA" id="ARBA00008791"/>
    </source>
</evidence>
<dbReference type="InterPro" id="IPR006015">
    <property type="entry name" value="Universal_stress_UspA"/>
</dbReference>
<dbReference type="OrthoDB" id="5420527at2"/>
<dbReference type="PANTHER" id="PTHR46268">
    <property type="entry name" value="STRESS RESPONSE PROTEIN NHAX"/>
    <property type="match status" value="1"/>
</dbReference>
<feature type="domain" description="UspA" evidence="2">
    <location>
        <begin position="4"/>
        <end position="141"/>
    </location>
</feature>
<organism evidence="3 4">
    <name type="scientific">Desulfopila aestuarii DSM 18488</name>
    <dbReference type="NCBI Taxonomy" id="1121416"/>
    <lineage>
        <taxon>Bacteria</taxon>
        <taxon>Pseudomonadati</taxon>
        <taxon>Thermodesulfobacteriota</taxon>
        <taxon>Desulfobulbia</taxon>
        <taxon>Desulfobulbales</taxon>
        <taxon>Desulfocapsaceae</taxon>
        <taxon>Desulfopila</taxon>
    </lineage>
</organism>
<proteinExistence type="inferred from homology"/>
<dbReference type="EMBL" id="FRFE01000011">
    <property type="protein sequence ID" value="SHO48737.1"/>
    <property type="molecule type" value="Genomic_DNA"/>
</dbReference>
<reference evidence="3 4" key="1">
    <citation type="submission" date="2016-12" db="EMBL/GenBank/DDBJ databases">
        <authorList>
            <person name="Song W.-J."/>
            <person name="Kurnit D.M."/>
        </authorList>
    </citation>
    <scope>NUCLEOTIDE SEQUENCE [LARGE SCALE GENOMIC DNA]</scope>
    <source>
        <strain evidence="3 4">DSM 18488</strain>
    </source>
</reference>
<name>A0A1M7Y7Z0_9BACT</name>
<dbReference type="PRINTS" id="PR01438">
    <property type="entry name" value="UNVRSLSTRESS"/>
</dbReference>
<dbReference type="PANTHER" id="PTHR46268:SF6">
    <property type="entry name" value="UNIVERSAL STRESS PROTEIN UP12"/>
    <property type="match status" value="1"/>
</dbReference>
<gene>
    <name evidence="3" type="ORF">SAMN02745220_02440</name>
</gene>
<dbReference type="CDD" id="cd00293">
    <property type="entry name" value="USP-like"/>
    <property type="match status" value="1"/>
</dbReference>
<protein>
    <submittedName>
        <fullName evidence="3">Nucleotide-binding universal stress protein, UspA family</fullName>
    </submittedName>
</protein>
<sequence length="142" mass="16277">MDPKILIPVDDSPTAQKTVQSVIEQRKRFPRKLTLLYVINQEQLAYRMIPDFQMDMVKDNARKAGRQLLERYGAQLQDVGFTCELIMETGEPRQVITRTANKQDFQLLVIGRHEGGGEIRDVIFGSVANHVLHNVRCPVLLF</sequence>
<dbReference type="Pfam" id="PF00582">
    <property type="entry name" value="Usp"/>
    <property type="match status" value="1"/>
</dbReference>
<comment type="similarity">
    <text evidence="1">Belongs to the universal stress protein A family.</text>
</comment>
<dbReference type="InterPro" id="IPR006016">
    <property type="entry name" value="UspA"/>
</dbReference>
<dbReference type="SUPFAM" id="SSF52402">
    <property type="entry name" value="Adenine nucleotide alpha hydrolases-like"/>
    <property type="match status" value="1"/>
</dbReference>
<evidence type="ECO:0000313" key="3">
    <source>
        <dbReference type="EMBL" id="SHO48737.1"/>
    </source>
</evidence>
<keyword evidence="4" id="KW-1185">Reference proteome</keyword>